<sequence>MLALKAATPQLPRTETIADQVVAVAETDSTNALAARMIADGSLDLPVHQDGTLGVSVVAADRQTAGRGRMGHKWVSQPGRCSTISYAVRMPCALALDERLNGWLQMISGLVTLDAMNRAMDEFGAKPNQPDCLLELKWPNDVFCHGLKLGGLLSELVMLPQNSPADAPSDAADDAHGDDVALVFGIGLNLALGACRLPTPNSTSLQLHVTGLPAFELMRDAVAAYEVEGFATRLAAFIADPEGQAEQLREEMRAVCWARGREVEAHFTDGSTLVGEAIGLNEDASLILRTPDGTDHTVRTADVGVL</sequence>
<comment type="caution">
    <text evidence="2">The sequence shown here is derived from an EMBL/GenBank/DDBJ whole genome shotgun (WGS) entry which is preliminary data.</text>
</comment>
<organism evidence="2 3">
    <name type="scientific">Bifidobacterium oedipodis</name>
    <dbReference type="NCBI Taxonomy" id="2675322"/>
    <lineage>
        <taxon>Bacteria</taxon>
        <taxon>Bacillati</taxon>
        <taxon>Actinomycetota</taxon>
        <taxon>Actinomycetes</taxon>
        <taxon>Bifidobacteriales</taxon>
        <taxon>Bifidobacteriaceae</taxon>
        <taxon>Bifidobacterium</taxon>
    </lineage>
</organism>
<dbReference type="Pfam" id="PF03099">
    <property type="entry name" value="BPL_LplA_LipB"/>
    <property type="match status" value="1"/>
</dbReference>
<evidence type="ECO:0000313" key="3">
    <source>
        <dbReference type="Proteomes" id="UP000532194"/>
    </source>
</evidence>
<name>A0A7Y0HTE6_9BIFI</name>
<protein>
    <submittedName>
        <fullName evidence="2">Biotin--[acetyl-CoA-carboxylase] ligase</fullName>
    </submittedName>
</protein>
<dbReference type="InterPro" id="IPR045864">
    <property type="entry name" value="aa-tRNA-synth_II/BPL/LPL"/>
</dbReference>
<dbReference type="PANTHER" id="PTHR12835">
    <property type="entry name" value="BIOTIN PROTEIN LIGASE"/>
    <property type="match status" value="1"/>
</dbReference>
<dbReference type="InterPro" id="IPR004143">
    <property type="entry name" value="BPL_LPL_catalytic"/>
</dbReference>
<evidence type="ECO:0000313" key="2">
    <source>
        <dbReference type="EMBL" id="NMM95026.1"/>
    </source>
</evidence>
<dbReference type="SUPFAM" id="SSF55681">
    <property type="entry name" value="Class II aaRS and biotin synthetases"/>
    <property type="match status" value="1"/>
</dbReference>
<keyword evidence="2" id="KW-0436">Ligase</keyword>
<dbReference type="EMBL" id="JAAIII010000008">
    <property type="protein sequence ID" value="NMM95026.1"/>
    <property type="molecule type" value="Genomic_DNA"/>
</dbReference>
<feature type="domain" description="BPL/LPL catalytic" evidence="1">
    <location>
        <begin position="56"/>
        <end position="155"/>
    </location>
</feature>
<dbReference type="PANTHER" id="PTHR12835:SF5">
    <property type="entry name" value="BIOTIN--PROTEIN LIGASE"/>
    <property type="match status" value="1"/>
</dbReference>
<dbReference type="GO" id="GO:0004077">
    <property type="term" value="F:biotin--[biotin carboxyl-carrier protein] ligase activity"/>
    <property type="evidence" value="ECO:0007669"/>
    <property type="project" value="TreeGrafter"/>
</dbReference>
<evidence type="ECO:0000259" key="1">
    <source>
        <dbReference type="Pfam" id="PF03099"/>
    </source>
</evidence>
<reference evidence="2 3" key="1">
    <citation type="submission" date="2020-02" db="EMBL/GenBank/DDBJ databases">
        <title>Characterization of phylogenetic diversity of novel bifidobacterial species isolated in Czech ZOOs.</title>
        <authorList>
            <person name="Lugli G.A."/>
            <person name="Vera N.B."/>
            <person name="Ventura M."/>
        </authorList>
    </citation>
    <scope>NUCLEOTIDE SEQUENCE [LARGE SCALE GENOMIC DNA]</scope>
    <source>
        <strain evidence="2 3">DSM 109957</strain>
    </source>
</reference>
<dbReference type="GO" id="GO:0005737">
    <property type="term" value="C:cytoplasm"/>
    <property type="evidence" value="ECO:0007669"/>
    <property type="project" value="TreeGrafter"/>
</dbReference>
<proteinExistence type="predicted"/>
<dbReference type="Gene3D" id="2.30.30.100">
    <property type="match status" value="1"/>
</dbReference>
<dbReference type="Proteomes" id="UP000532194">
    <property type="component" value="Unassembled WGS sequence"/>
</dbReference>
<dbReference type="Gene3D" id="3.30.930.10">
    <property type="entry name" value="Bira Bifunctional Protein, Domain 2"/>
    <property type="match status" value="1"/>
</dbReference>
<keyword evidence="3" id="KW-1185">Reference proteome</keyword>
<gene>
    <name evidence="2" type="ORF">G1C95_2214</name>
</gene>
<accession>A0A7Y0HTE6</accession>
<dbReference type="AlphaFoldDB" id="A0A7Y0HTE6"/>